<feature type="coiled-coil region" evidence="1">
    <location>
        <begin position="115"/>
        <end position="142"/>
    </location>
</feature>
<keyword evidence="1" id="KW-0175">Coiled coil</keyword>
<comment type="caution">
    <text evidence="3">The sequence shown here is derived from an EMBL/GenBank/DDBJ whole genome shotgun (WGS) entry which is preliminary data.</text>
</comment>
<evidence type="ECO:0000313" key="3">
    <source>
        <dbReference type="EMBL" id="KAJ1149750.1"/>
    </source>
</evidence>
<protein>
    <submittedName>
        <fullName evidence="3">Uncharacterized protein</fullName>
    </submittedName>
</protein>
<sequence length="155" mass="17487">MGEEELGGVYMAGVPFPHTHDRGRVIQGYHTEARRIRWGKVLHNLQHVYGSQRNDHQLKHRWADFITREKDLLGHLGIVIGGPVGQPTGIGSTRPQTSSAGTQTAPAATVDPAAFQAMERKMDRLLRKISHLIRDVRNMNSRVRSIKRTLRRANL</sequence>
<gene>
    <name evidence="3" type="ORF">NDU88_002555</name>
</gene>
<evidence type="ECO:0000313" key="4">
    <source>
        <dbReference type="Proteomes" id="UP001066276"/>
    </source>
</evidence>
<keyword evidence="4" id="KW-1185">Reference proteome</keyword>
<feature type="region of interest" description="Disordered" evidence="2">
    <location>
        <begin position="88"/>
        <end position="107"/>
    </location>
</feature>
<dbReference type="AlphaFoldDB" id="A0AAV7RG21"/>
<accession>A0AAV7RG21</accession>
<evidence type="ECO:0000256" key="2">
    <source>
        <dbReference type="SAM" id="MobiDB-lite"/>
    </source>
</evidence>
<reference evidence="3" key="1">
    <citation type="journal article" date="2022" name="bioRxiv">
        <title>Sequencing and chromosome-scale assembly of the giantPleurodeles waltlgenome.</title>
        <authorList>
            <person name="Brown T."/>
            <person name="Elewa A."/>
            <person name="Iarovenko S."/>
            <person name="Subramanian E."/>
            <person name="Araus A.J."/>
            <person name="Petzold A."/>
            <person name="Susuki M."/>
            <person name="Suzuki K.-i.T."/>
            <person name="Hayashi T."/>
            <person name="Toyoda A."/>
            <person name="Oliveira C."/>
            <person name="Osipova E."/>
            <person name="Leigh N.D."/>
            <person name="Simon A."/>
            <person name="Yun M.H."/>
        </authorList>
    </citation>
    <scope>NUCLEOTIDE SEQUENCE</scope>
    <source>
        <strain evidence="3">20211129_DDA</strain>
        <tissue evidence="3">Liver</tissue>
    </source>
</reference>
<feature type="compositionally biased region" description="Polar residues" evidence="2">
    <location>
        <begin position="89"/>
        <end position="106"/>
    </location>
</feature>
<evidence type="ECO:0000256" key="1">
    <source>
        <dbReference type="SAM" id="Coils"/>
    </source>
</evidence>
<dbReference type="EMBL" id="JANPWB010000009">
    <property type="protein sequence ID" value="KAJ1149750.1"/>
    <property type="molecule type" value="Genomic_DNA"/>
</dbReference>
<name>A0AAV7RG21_PLEWA</name>
<dbReference type="Proteomes" id="UP001066276">
    <property type="component" value="Chromosome 5"/>
</dbReference>
<organism evidence="3 4">
    <name type="scientific">Pleurodeles waltl</name>
    <name type="common">Iberian ribbed newt</name>
    <dbReference type="NCBI Taxonomy" id="8319"/>
    <lineage>
        <taxon>Eukaryota</taxon>
        <taxon>Metazoa</taxon>
        <taxon>Chordata</taxon>
        <taxon>Craniata</taxon>
        <taxon>Vertebrata</taxon>
        <taxon>Euteleostomi</taxon>
        <taxon>Amphibia</taxon>
        <taxon>Batrachia</taxon>
        <taxon>Caudata</taxon>
        <taxon>Salamandroidea</taxon>
        <taxon>Salamandridae</taxon>
        <taxon>Pleurodelinae</taxon>
        <taxon>Pleurodeles</taxon>
    </lineage>
</organism>
<proteinExistence type="predicted"/>